<feature type="non-terminal residue" evidence="1">
    <location>
        <position position="190"/>
    </location>
</feature>
<dbReference type="Proteomes" id="UP001362999">
    <property type="component" value="Unassembled WGS sequence"/>
</dbReference>
<evidence type="ECO:0000313" key="1">
    <source>
        <dbReference type="EMBL" id="KAK7026558.1"/>
    </source>
</evidence>
<evidence type="ECO:0000313" key="2">
    <source>
        <dbReference type="Proteomes" id="UP001362999"/>
    </source>
</evidence>
<dbReference type="EMBL" id="JAWWNJ010000031">
    <property type="protein sequence ID" value="KAK7026558.1"/>
    <property type="molecule type" value="Genomic_DNA"/>
</dbReference>
<dbReference type="AlphaFoldDB" id="A0AAW0BJH1"/>
<dbReference type="InterPro" id="IPR009097">
    <property type="entry name" value="Cyclic_Pdiesterase"/>
</dbReference>
<gene>
    <name evidence="1" type="ORF">R3P38DRAFT_3525511</name>
</gene>
<keyword evidence="2" id="KW-1185">Reference proteome</keyword>
<organism evidence="1 2">
    <name type="scientific">Favolaschia claudopus</name>
    <dbReference type="NCBI Taxonomy" id="2862362"/>
    <lineage>
        <taxon>Eukaryota</taxon>
        <taxon>Fungi</taxon>
        <taxon>Dikarya</taxon>
        <taxon>Basidiomycota</taxon>
        <taxon>Agaricomycotina</taxon>
        <taxon>Agaricomycetes</taxon>
        <taxon>Agaricomycetidae</taxon>
        <taxon>Agaricales</taxon>
        <taxon>Marasmiineae</taxon>
        <taxon>Mycenaceae</taxon>
        <taxon>Favolaschia</taxon>
    </lineage>
</organism>
<dbReference type="Pfam" id="PF13563">
    <property type="entry name" value="2_5_RNA_ligase2"/>
    <property type="match status" value="1"/>
</dbReference>
<dbReference type="SUPFAM" id="SSF55144">
    <property type="entry name" value="LigT-like"/>
    <property type="match status" value="1"/>
</dbReference>
<evidence type="ECO:0008006" key="3">
    <source>
        <dbReference type="Google" id="ProtNLM"/>
    </source>
</evidence>
<reference evidence="1 2" key="1">
    <citation type="journal article" date="2024" name="J Genomics">
        <title>Draft genome sequencing and assembly of Favolaschia claudopus CIRM-BRFM 2984 isolated from oak limbs.</title>
        <authorList>
            <person name="Navarro D."/>
            <person name="Drula E."/>
            <person name="Chaduli D."/>
            <person name="Cazenave R."/>
            <person name="Ahrendt S."/>
            <person name="Wang J."/>
            <person name="Lipzen A."/>
            <person name="Daum C."/>
            <person name="Barry K."/>
            <person name="Grigoriev I.V."/>
            <person name="Favel A."/>
            <person name="Rosso M.N."/>
            <person name="Martin F."/>
        </authorList>
    </citation>
    <scope>NUCLEOTIDE SEQUENCE [LARGE SCALE GENOMIC DNA]</scope>
    <source>
        <strain evidence="1 2">CIRM-BRFM 2984</strain>
    </source>
</reference>
<proteinExistence type="predicted"/>
<name>A0AAW0BJH1_9AGAR</name>
<protein>
    <recommendedName>
        <fullName evidence="3">U6 snRNA phosphodiesterase</fullName>
    </recommendedName>
</protein>
<sequence>MSPRSFSFSLAWDEDEGDLRASEPGDAEFLTTLNQNAHISLLKRIHIPKKRLRTVLNDVEDIVKQMAPFQVSISPTVRQSSSLSVIFLKIADNTISPPSSSSSPPTLTTLRSCVMKIFNDPLKLWSEDETLAYHPHLTLRRYCNPQNITEEAQICSEAIKDHVGPFRGQLGLVIRGITLFKDTRFGPRVV</sequence>
<dbReference type="Gene3D" id="3.90.1140.10">
    <property type="entry name" value="Cyclic phosphodiesterase"/>
    <property type="match status" value="1"/>
</dbReference>
<accession>A0AAW0BJH1</accession>
<comment type="caution">
    <text evidence="1">The sequence shown here is derived from an EMBL/GenBank/DDBJ whole genome shotgun (WGS) entry which is preliminary data.</text>
</comment>